<organism evidence="2 3">
    <name type="scientific">Chryseobacterium nakagawai</name>
    <dbReference type="NCBI Taxonomy" id="1241982"/>
    <lineage>
        <taxon>Bacteria</taxon>
        <taxon>Pseudomonadati</taxon>
        <taxon>Bacteroidota</taxon>
        <taxon>Flavobacteriia</taxon>
        <taxon>Flavobacteriales</taxon>
        <taxon>Weeksellaceae</taxon>
        <taxon>Chryseobacterium group</taxon>
        <taxon>Chryseobacterium</taxon>
    </lineage>
</organism>
<protein>
    <recommendedName>
        <fullName evidence="1">DUF6438 domain-containing protein</fullName>
    </recommendedName>
</protein>
<dbReference type="Pfam" id="PF20033">
    <property type="entry name" value="DUF6438"/>
    <property type="match status" value="1"/>
</dbReference>
<dbReference type="Proteomes" id="UP000278288">
    <property type="component" value="Chromosome"/>
</dbReference>
<reference evidence="2 3" key="1">
    <citation type="submission" date="2018-11" db="EMBL/GenBank/DDBJ databases">
        <title>Proposal to divide the Flavobacteriaceae and reorganize its genera based on Amino Acid Identity values calculated from whole genome sequences.</title>
        <authorList>
            <person name="Nicholson A.C."/>
            <person name="Gulvik C.A."/>
            <person name="Whitney A.M."/>
            <person name="Humrighouse B.W."/>
            <person name="Bell M."/>
            <person name="Holmes B."/>
            <person name="Steigerwalt A.G."/>
            <person name="Villarma A."/>
            <person name="Sheth M."/>
            <person name="Batra D."/>
            <person name="Pryor J."/>
            <person name="Bernardet J.-F."/>
            <person name="Hugo C."/>
            <person name="Kampfer P."/>
            <person name="Newman J."/>
            <person name="McQuiston J.R."/>
        </authorList>
    </citation>
    <scope>NUCLEOTIDE SEQUENCE [LARGE SCALE GENOMIC DNA]</scope>
    <source>
        <strain evidence="2 3">G0041</strain>
    </source>
</reference>
<dbReference type="AlphaFoldDB" id="A0AAD0YQG4"/>
<proteinExistence type="predicted"/>
<sequence length="313" mass="36944">MKKLFFILLTILIHQKYFSQKFPSNVDSLKTEKEVENLINSIIKAHEPIKIKKIADFQEEDGPNNFCKRIADSLEINQSFYTADFDLNGYTDLMAFGDHYDFSIFIVMNYGKNSLKVNRLTRRSFQNCTFPKIKNDSIIQYYYMSEPDLDSDNKQKPKLMKKDLIFKFGDFIEYNENPNSYSIEKIEYQTGSCFGTCPKFYISIDKNRNGLFKAEYYNINDAKSNQEIVGTFKTLITKTNYDEIIHLLNYIDFPKLQDRYSVNWTDDHSSTLKITYNNGKIKEIKDYGLIGTYGLDRVYSLLFDLRFNQDWKK</sequence>
<evidence type="ECO:0000313" key="2">
    <source>
        <dbReference type="EMBL" id="AZA93179.1"/>
    </source>
</evidence>
<accession>A0AAD0YQG4</accession>
<feature type="domain" description="DUF6438" evidence="1">
    <location>
        <begin position="185"/>
        <end position="304"/>
    </location>
</feature>
<evidence type="ECO:0000259" key="1">
    <source>
        <dbReference type="Pfam" id="PF20033"/>
    </source>
</evidence>
<gene>
    <name evidence="2" type="ORF">EG343_22515</name>
</gene>
<name>A0AAD0YQG4_CHRNA</name>
<dbReference type="EMBL" id="CP033923">
    <property type="protein sequence ID" value="AZA93179.1"/>
    <property type="molecule type" value="Genomic_DNA"/>
</dbReference>
<dbReference type="RefSeq" id="WP_123859883.1">
    <property type="nucleotide sequence ID" value="NZ_CP033923.1"/>
</dbReference>
<dbReference type="InterPro" id="IPR045497">
    <property type="entry name" value="DUF6438"/>
</dbReference>
<keyword evidence="3" id="KW-1185">Reference proteome</keyword>
<dbReference type="KEGG" id="cnk:EG343_22515"/>
<evidence type="ECO:0000313" key="3">
    <source>
        <dbReference type="Proteomes" id="UP000278288"/>
    </source>
</evidence>